<dbReference type="InterPro" id="IPR011009">
    <property type="entry name" value="Kinase-like_dom_sf"/>
</dbReference>
<dbReference type="InterPro" id="IPR008271">
    <property type="entry name" value="Ser/Thr_kinase_AS"/>
</dbReference>
<dbReference type="PRINTS" id="PR00109">
    <property type="entry name" value="TYRKINASE"/>
</dbReference>
<dbReference type="PANTHER" id="PTHR44329">
    <property type="entry name" value="SERINE/THREONINE-PROTEIN KINASE TNNI3K-RELATED"/>
    <property type="match status" value="1"/>
</dbReference>
<proteinExistence type="predicted"/>
<dbReference type="EMBL" id="MU153556">
    <property type="protein sequence ID" value="KAF9439733.1"/>
    <property type="molecule type" value="Genomic_DNA"/>
</dbReference>
<dbReference type="Gene3D" id="1.10.510.10">
    <property type="entry name" value="Transferase(Phosphotransferase) domain 1"/>
    <property type="match status" value="1"/>
</dbReference>
<dbReference type="GO" id="GO:0004674">
    <property type="term" value="F:protein serine/threonine kinase activity"/>
    <property type="evidence" value="ECO:0007669"/>
    <property type="project" value="TreeGrafter"/>
</dbReference>
<protein>
    <submittedName>
        <fullName evidence="2">Kinase-like protein</fullName>
    </submittedName>
</protein>
<feature type="domain" description="Protein kinase" evidence="1">
    <location>
        <begin position="1"/>
        <end position="194"/>
    </location>
</feature>
<gene>
    <name evidence="2" type="ORF">P691DRAFT_689926</name>
</gene>
<dbReference type="SMART" id="SM00220">
    <property type="entry name" value="S_TKc"/>
    <property type="match status" value="1"/>
</dbReference>
<dbReference type="OrthoDB" id="26722at2759"/>
<accession>A0A9P6BVN7</accession>
<feature type="non-terminal residue" evidence="2">
    <location>
        <position position="1"/>
    </location>
</feature>
<dbReference type="InterPro" id="IPR051681">
    <property type="entry name" value="Ser/Thr_Kinases-Pseudokinases"/>
</dbReference>
<reference evidence="2" key="1">
    <citation type="submission" date="2020-11" db="EMBL/GenBank/DDBJ databases">
        <authorList>
            <consortium name="DOE Joint Genome Institute"/>
            <person name="Ahrendt S."/>
            <person name="Riley R."/>
            <person name="Andreopoulos W."/>
            <person name="Labutti K."/>
            <person name="Pangilinan J."/>
            <person name="Ruiz-Duenas F.J."/>
            <person name="Barrasa J.M."/>
            <person name="Sanchez-Garcia M."/>
            <person name="Camarero S."/>
            <person name="Miyauchi S."/>
            <person name="Serrano A."/>
            <person name="Linde D."/>
            <person name="Babiker R."/>
            <person name="Drula E."/>
            <person name="Ayuso-Fernandez I."/>
            <person name="Pacheco R."/>
            <person name="Padilla G."/>
            <person name="Ferreira P."/>
            <person name="Barriuso J."/>
            <person name="Kellner H."/>
            <person name="Castanera R."/>
            <person name="Alfaro M."/>
            <person name="Ramirez L."/>
            <person name="Pisabarro A.G."/>
            <person name="Kuo A."/>
            <person name="Tritt A."/>
            <person name="Lipzen A."/>
            <person name="He G."/>
            <person name="Yan M."/>
            <person name="Ng V."/>
            <person name="Cullen D."/>
            <person name="Martin F."/>
            <person name="Rosso M.-N."/>
            <person name="Henrissat B."/>
            <person name="Hibbett D."/>
            <person name="Martinez A.T."/>
            <person name="Grigoriev I.V."/>
        </authorList>
    </citation>
    <scope>NUCLEOTIDE SEQUENCE</scope>
    <source>
        <strain evidence="2">MF-IS2</strain>
    </source>
</reference>
<dbReference type="PROSITE" id="PS50011">
    <property type="entry name" value="PROTEIN_KINASE_DOM"/>
    <property type="match status" value="1"/>
</dbReference>
<dbReference type="InterPro" id="IPR001245">
    <property type="entry name" value="Ser-Thr/Tyr_kinase_cat_dom"/>
</dbReference>
<name>A0A9P6BVN7_9AGAR</name>
<dbReference type="Proteomes" id="UP000807342">
    <property type="component" value="Unassembled WGS sequence"/>
</dbReference>
<evidence type="ECO:0000259" key="1">
    <source>
        <dbReference type="PROSITE" id="PS50011"/>
    </source>
</evidence>
<keyword evidence="2" id="KW-0808">Transferase</keyword>
<keyword evidence="2" id="KW-0418">Kinase</keyword>
<dbReference type="GO" id="GO:0005524">
    <property type="term" value="F:ATP binding"/>
    <property type="evidence" value="ECO:0007669"/>
    <property type="project" value="InterPro"/>
</dbReference>
<comment type="caution">
    <text evidence="2">The sequence shown here is derived from an EMBL/GenBank/DDBJ whole genome shotgun (WGS) entry which is preliminary data.</text>
</comment>
<organism evidence="2 3">
    <name type="scientific">Macrolepiota fuliginosa MF-IS2</name>
    <dbReference type="NCBI Taxonomy" id="1400762"/>
    <lineage>
        <taxon>Eukaryota</taxon>
        <taxon>Fungi</taxon>
        <taxon>Dikarya</taxon>
        <taxon>Basidiomycota</taxon>
        <taxon>Agaricomycotina</taxon>
        <taxon>Agaricomycetes</taxon>
        <taxon>Agaricomycetidae</taxon>
        <taxon>Agaricales</taxon>
        <taxon>Agaricineae</taxon>
        <taxon>Agaricaceae</taxon>
        <taxon>Macrolepiota</taxon>
    </lineage>
</organism>
<keyword evidence="3" id="KW-1185">Reference proteome</keyword>
<dbReference type="PROSITE" id="PS00108">
    <property type="entry name" value="PROTEIN_KINASE_ST"/>
    <property type="match status" value="1"/>
</dbReference>
<evidence type="ECO:0000313" key="3">
    <source>
        <dbReference type="Proteomes" id="UP000807342"/>
    </source>
</evidence>
<sequence length="235" mass="26576">QFCFVSPWMERGDLATYLRKNPSVPRVPYIHDIARGLEYVHSEDVIHGDMKGANVLVNDSGRACITDFGLSMIPFDKTLPYARGQTTTLRGLSYRWAAPELLQEGARPTRASDVWAFAGVCYEILVGEIPFHKCESDPQVMLKLHRGDLPIGSVRPPHIDDDMWMLMERCCARNSEERPQFGEILVKLKGSPVTGPREIPAEPVTEALQFQNEMRGQEHGDPVDLIRIKHILNRV</sequence>
<dbReference type="InterPro" id="IPR000719">
    <property type="entry name" value="Prot_kinase_dom"/>
</dbReference>
<dbReference type="SUPFAM" id="SSF56112">
    <property type="entry name" value="Protein kinase-like (PK-like)"/>
    <property type="match status" value="1"/>
</dbReference>
<dbReference type="Pfam" id="PF07714">
    <property type="entry name" value="PK_Tyr_Ser-Thr"/>
    <property type="match status" value="1"/>
</dbReference>
<evidence type="ECO:0000313" key="2">
    <source>
        <dbReference type="EMBL" id="KAF9439733.1"/>
    </source>
</evidence>
<dbReference type="AlphaFoldDB" id="A0A9P6BVN7"/>